<dbReference type="InterPro" id="IPR007569">
    <property type="entry name" value="DUF559"/>
</dbReference>
<dbReference type="RefSeq" id="WP_210420574.1">
    <property type="nucleotide sequence ID" value="NZ_CP042997.1"/>
</dbReference>
<dbReference type="CDD" id="cd01038">
    <property type="entry name" value="Endonuclease_DUF559"/>
    <property type="match status" value="1"/>
</dbReference>
<evidence type="ECO:0000313" key="3">
    <source>
        <dbReference type="Proteomes" id="UP000324233"/>
    </source>
</evidence>
<sequence length="122" mass="14721">MSSKIPRDFARQLRREMTDAERRLWRHIRARRFAREKFRRQEPMGIYVVDFVSHRSRLIIELDGGQHAERLEYDLERTRWLEGEGYRVIRFWNNVVLTETEAVLEAIERELRPPASGLRGGR</sequence>
<evidence type="ECO:0000313" key="2">
    <source>
        <dbReference type="EMBL" id="QEH35127.1"/>
    </source>
</evidence>
<dbReference type="Pfam" id="PF04480">
    <property type="entry name" value="DUF559"/>
    <property type="match status" value="1"/>
</dbReference>
<dbReference type="Gene3D" id="3.40.960.10">
    <property type="entry name" value="VSR Endonuclease"/>
    <property type="match status" value="1"/>
</dbReference>
<dbReference type="PANTHER" id="PTHR38590">
    <property type="entry name" value="BLL0828 PROTEIN"/>
    <property type="match status" value="1"/>
</dbReference>
<keyword evidence="3" id="KW-1185">Reference proteome</keyword>
<dbReference type="InterPro" id="IPR047216">
    <property type="entry name" value="Endonuclease_DUF559_bact"/>
</dbReference>
<dbReference type="SUPFAM" id="SSF52980">
    <property type="entry name" value="Restriction endonuclease-like"/>
    <property type="match status" value="1"/>
</dbReference>
<organism evidence="2 3">
    <name type="scientific">Aquisphaera giovannonii</name>
    <dbReference type="NCBI Taxonomy" id="406548"/>
    <lineage>
        <taxon>Bacteria</taxon>
        <taxon>Pseudomonadati</taxon>
        <taxon>Planctomycetota</taxon>
        <taxon>Planctomycetia</taxon>
        <taxon>Isosphaerales</taxon>
        <taxon>Isosphaeraceae</taxon>
        <taxon>Aquisphaera</taxon>
    </lineage>
</organism>
<name>A0A5B9W4H6_9BACT</name>
<dbReference type="EMBL" id="CP042997">
    <property type="protein sequence ID" value="QEH35127.1"/>
    <property type="molecule type" value="Genomic_DNA"/>
</dbReference>
<feature type="domain" description="DUF559" evidence="1">
    <location>
        <begin position="7"/>
        <end position="111"/>
    </location>
</feature>
<dbReference type="AlphaFoldDB" id="A0A5B9W4H6"/>
<reference evidence="2 3" key="1">
    <citation type="submission" date="2019-08" db="EMBL/GenBank/DDBJ databases">
        <title>Deep-cultivation of Planctomycetes and their phenomic and genomic characterization uncovers novel biology.</title>
        <authorList>
            <person name="Wiegand S."/>
            <person name="Jogler M."/>
            <person name="Boedeker C."/>
            <person name="Pinto D."/>
            <person name="Vollmers J."/>
            <person name="Rivas-Marin E."/>
            <person name="Kohn T."/>
            <person name="Peeters S.H."/>
            <person name="Heuer A."/>
            <person name="Rast P."/>
            <person name="Oberbeckmann S."/>
            <person name="Bunk B."/>
            <person name="Jeske O."/>
            <person name="Meyerdierks A."/>
            <person name="Storesund J.E."/>
            <person name="Kallscheuer N."/>
            <person name="Luecker S."/>
            <person name="Lage O.M."/>
            <person name="Pohl T."/>
            <person name="Merkel B.J."/>
            <person name="Hornburger P."/>
            <person name="Mueller R.-W."/>
            <person name="Bruemmer F."/>
            <person name="Labrenz M."/>
            <person name="Spormann A.M."/>
            <person name="Op den Camp H."/>
            <person name="Overmann J."/>
            <person name="Amann R."/>
            <person name="Jetten M.S.M."/>
            <person name="Mascher T."/>
            <person name="Medema M.H."/>
            <person name="Devos D.P."/>
            <person name="Kaster A.-K."/>
            <person name="Ovreas L."/>
            <person name="Rohde M."/>
            <person name="Galperin M.Y."/>
            <person name="Jogler C."/>
        </authorList>
    </citation>
    <scope>NUCLEOTIDE SEQUENCE [LARGE SCALE GENOMIC DNA]</scope>
    <source>
        <strain evidence="2 3">OJF2</strain>
    </source>
</reference>
<dbReference type="PANTHER" id="PTHR38590:SF1">
    <property type="entry name" value="BLL0828 PROTEIN"/>
    <property type="match status" value="1"/>
</dbReference>
<protein>
    <recommendedName>
        <fullName evidence="1">DUF559 domain-containing protein</fullName>
    </recommendedName>
</protein>
<accession>A0A5B9W4H6</accession>
<gene>
    <name evidence="2" type="ORF">OJF2_36720</name>
</gene>
<dbReference type="KEGG" id="agv:OJF2_36720"/>
<dbReference type="Proteomes" id="UP000324233">
    <property type="component" value="Chromosome"/>
</dbReference>
<evidence type="ECO:0000259" key="1">
    <source>
        <dbReference type="Pfam" id="PF04480"/>
    </source>
</evidence>
<proteinExistence type="predicted"/>
<dbReference type="InterPro" id="IPR011335">
    <property type="entry name" value="Restrct_endonuc-II-like"/>
</dbReference>